<keyword evidence="1 5" id="KW-0489">Methyltransferase</keyword>
<name>A0A6I8MBC7_9FUSO</name>
<reference evidence="8 9" key="1">
    <citation type="submission" date="2019-10" db="EMBL/GenBank/DDBJ databases">
        <authorList>
            <person name="Blom J."/>
        </authorList>
    </citation>
    <scope>NUCLEOTIDE SEQUENCE [LARGE SCALE GENOMIC DNA]</scope>
    <source>
        <strain evidence="8 9">ES3154-GLU</strain>
    </source>
</reference>
<comment type="similarity">
    <text evidence="5">Belongs to the protein N5-glutamine methyltransferase family. PrmC subfamily.</text>
</comment>
<dbReference type="GO" id="GO:0102559">
    <property type="term" value="F:peptide chain release factor N(5)-glutamine methyltransferase activity"/>
    <property type="evidence" value="ECO:0007669"/>
    <property type="project" value="UniProtKB-EC"/>
</dbReference>
<comment type="function">
    <text evidence="5">Methylates the class 1 translation termination release factors RF1/PrfA and RF2/PrfB on the glutamine residue of the universally conserved GGQ motif.</text>
</comment>
<evidence type="ECO:0000313" key="8">
    <source>
        <dbReference type="EMBL" id="VWL84785.1"/>
    </source>
</evidence>
<dbReference type="InterPro" id="IPR004556">
    <property type="entry name" value="HemK-like"/>
</dbReference>
<dbReference type="InterPro" id="IPR029063">
    <property type="entry name" value="SAM-dependent_MTases_sf"/>
</dbReference>
<dbReference type="RefSeq" id="WP_156682842.1">
    <property type="nucleotide sequence ID" value="NZ_CABWIB010000001.1"/>
</dbReference>
<evidence type="ECO:0000259" key="7">
    <source>
        <dbReference type="Pfam" id="PF17827"/>
    </source>
</evidence>
<dbReference type="Proteomes" id="UP000419017">
    <property type="component" value="Unassembled WGS sequence"/>
</dbReference>
<evidence type="ECO:0000256" key="3">
    <source>
        <dbReference type="ARBA" id="ARBA00022691"/>
    </source>
</evidence>
<dbReference type="NCBIfam" id="TIGR03534">
    <property type="entry name" value="RF_mod_PrmC"/>
    <property type="match status" value="1"/>
</dbReference>
<gene>
    <name evidence="5" type="primary">prmC</name>
    <name evidence="8" type="ORF">OMES3154_00033</name>
</gene>
<feature type="binding site" evidence="5">
    <location>
        <position position="256"/>
    </location>
    <ligand>
        <name>S-adenosyl-L-methionine</name>
        <dbReference type="ChEBI" id="CHEBI:59789"/>
    </ligand>
</feature>
<dbReference type="FunFam" id="3.40.50.150:FF:000053">
    <property type="entry name" value="Release factor glutamine methyltransferase"/>
    <property type="match status" value="1"/>
</dbReference>
<keyword evidence="2 5" id="KW-0808">Transferase</keyword>
<feature type="domain" description="Methyltransferase small" evidence="6">
    <location>
        <begin position="179"/>
        <end position="281"/>
    </location>
</feature>
<dbReference type="Gene3D" id="3.40.50.150">
    <property type="entry name" value="Vaccinia Virus protein VP39"/>
    <property type="match status" value="1"/>
</dbReference>
<evidence type="ECO:0000256" key="5">
    <source>
        <dbReference type="HAMAP-Rule" id="MF_02126"/>
    </source>
</evidence>
<dbReference type="Pfam" id="PF05175">
    <property type="entry name" value="MTS"/>
    <property type="match status" value="1"/>
</dbReference>
<proteinExistence type="inferred from homology"/>
<dbReference type="SUPFAM" id="SSF53335">
    <property type="entry name" value="S-adenosyl-L-methionine-dependent methyltransferases"/>
    <property type="match status" value="1"/>
</dbReference>
<dbReference type="InterPro" id="IPR002052">
    <property type="entry name" value="DNA_methylase_N6_adenine_CS"/>
</dbReference>
<dbReference type="GO" id="GO:0003676">
    <property type="term" value="F:nucleic acid binding"/>
    <property type="evidence" value="ECO:0007669"/>
    <property type="project" value="InterPro"/>
</dbReference>
<dbReference type="HAMAP" id="MF_02126">
    <property type="entry name" value="RF_methyltr_PrmC"/>
    <property type="match status" value="1"/>
</dbReference>
<sequence length="355" mass="41314">MEKLIDLLNKTVKFFEKKNYDKPRLEAEKLFSKALNMDRLMLYTNHDKILTDSEKEKIRNLLSYDKDEIKEDNLKSFLDSSIVYLNKHNIKEARLISELVFSKILNINQMMLFLEYSRKLNEDEIAKIRNSLKKIAIDKLPYQYIFNEQNFYGRNFFVDKSVLIPRYDTENLVEKVIEISKEKDIILDIGTGSGAIAITLAIEIKDSKVLAIDISDAAINIANKNIELLNAKNVKVIKSDLFQNVSYNKFNIIVSNPPYISNNEIVEMGLDTYIHEPHEALFAESNGLYFYYEIAKKAKDYLLPGGYLAFEIGYKQKNAINKILEEFSYVDIKNYKDLNGLDRVIIARKDINEHK</sequence>
<feature type="binding site" evidence="5">
    <location>
        <begin position="190"/>
        <end position="194"/>
    </location>
    <ligand>
        <name>S-adenosyl-L-methionine</name>
        <dbReference type="ChEBI" id="CHEBI:59789"/>
    </ligand>
</feature>
<protein>
    <recommendedName>
        <fullName evidence="5">Release factor glutamine methyltransferase</fullName>
        <shortName evidence="5">RF MTase</shortName>
        <ecNumber evidence="5">2.1.1.297</ecNumber>
    </recommendedName>
    <alternativeName>
        <fullName evidence="5">N5-glutamine methyltransferase PrmC</fullName>
    </alternativeName>
    <alternativeName>
        <fullName evidence="5">Protein-(glutamine-N5) MTase PrmC</fullName>
    </alternativeName>
    <alternativeName>
        <fullName evidence="5">Protein-glutamine N-methyltransferase PrmC</fullName>
    </alternativeName>
</protein>
<dbReference type="EMBL" id="CABWIB010000001">
    <property type="protein sequence ID" value="VWL84785.1"/>
    <property type="molecule type" value="Genomic_DNA"/>
</dbReference>
<keyword evidence="3 5" id="KW-0949">S-adenosyl-L-methionine</keyword>
<comment type="caution">
    <text evidence="5">Lacks conserved residue(s) required for the propagation of feature annotation.</text>
</comment>
<feature type="domain" description="Release factor glutamine methyltransferase N-terminal" evidence="7">
    <location>
        <begin position="6"/>
        <end position="62"/>
    </location>
</feature>
<feature type="domain" description="Release factor glutamine methyltransferase N-terminal" evidence="7">
    <location>
        <begin position="83"/>
        <end position="145"/>
    </location>
</feature>
<dbReference type="InterPro" id="IPR007848">
    <property type="entry name" value="Small_mtfrase_dom"/>
</dbReference>
<dbReference type="Gene3D" id="1.10.8.10">
    <property type="entry name" value="DNA helicase RuvA subunit, C-terminal domain"/>
    <property type="match status" value="2"/>
</dbReference>
<keyword evidence="9" id="KW-1185">Reference proteome</keyword>
<evidence type="ECO:0000259" key="6">
    <source>
        <dbReference type="Pfam" id="PF05175"/>
    </source>
</evidence>
<evidence type="ECO:0000256" key="1">
    <source>
        <dbReference type="ARBA" id="ARBA00022603"/>
    </source>
</evidence>
<organism evidence="8 9">
    <name type="scientific">Oceanivirga miroungae</name>
    <dbReference type="NCBI Taxonomy" id="1130046"/>
    <lineage>
        <taxon>Bacteria</taxon>
        <taxon>Fusobacteriati</taxon>
        <taxon>Fusobacteriota</taxon>
        <taxon>Fusobacteriia</taxon>
        <taxon>Fusobacteriales</taxon>
        <taxon>Leptotrichiaceae</taxon>
        <taxon>Oceanivirga</taxon>
    </lineage>
</organism>
<evidence type="ECO:0000313" key="9">
    <source>
        <dbReference type="Proteomes" id="UP000419017"/>
    </source>
</evidence>
<comment type="catalytic activity">
    <reaction evidence="4 5">
        <text>L-glutaminyl-[peptide chain release factor] + S-adenosyl-L-methionine = N(5)-methyl-L-glutaminyl-[peptide chain release factor] + S-adenosyl-L-homocysteine + H(+)</text>
        <dbReference type="Rhea" id="RHEA:42896"/>
        <dbReference type="Rhea" id="RHEA-COMP:10271"/>
        <dbReference type="Rhea" id="RHEA-COMP:10272"/>
        <dbReference type="ChEBI" id="CHEBI:15378"/>
        <dbReference type="ChEBI" id="CHEBI:30011"/>
        <dbReference type="ChEBI" id="CHEBI:57856"/>
        <dbReference type="ChEBI" id="CHEBI:59789"/>
        <dbReference type="ChEBI" id="CHEBI:61891"/>
        <dbReference type="EC" id="2.1.1.297"/>
    </reaction>
</comment>
<feature type="binding site" evidence="5">
    <location>
        <begin position="256"/>
        <end position="259"/>
    </location>
    <ligand>
        <name>substrate</name>
    </ligand>
</feature>
<dbReference type="PANTHER" id="PTHR18895:SF74">
    <property type="entry name" value="MTRF1L RELEASE FACTOR GLUTAMINE METHYLTRANSFERASE"/>
    <property type="match status" value="1"/>
</dbReference>
<dbReference type="InterPro" id="IPR019874">
    <property type="entry name" value="RF_methyltr_PrmC"/>
</dbReference>
<dbReference type="GO" id="GO:0032259">
    <property type="term" value="P:methylation"/>
    <property type="evidence" value="ECO:0007669"/>
    <property type="project" value="UniProtKB-KW"/>
</dbReference>
<accession>A0A6I8MBC7</accession>
<feature type="binding site" evidence="5">
    <location>
        <position position="213"/>
    </location>
    <ligand>
        <name>S-adenosyl-L-methionine</name>
        <dbReference type="ChEBI" id="CHEBI:59789"/>
    </ligand>
</feature>
<evidence type="ECO:0000256" key="2">
    <source>
        <dbReference type="ARBA" id="ARBA00022679"/>
    </source>
</evidence>
<dbReference type="InterPro" id="IPR050320">
    <property type="entry name" value="N5-glutamine_MTase"/>
</dbReference>
<dbReference type="CDD" id="cd02440">
    <property type="entry name" value="AdoMet_MTases"/>
    <property type="match status" value="1"/>
</dbReference>
<dbReference type="PANTHER" id="PTHR18895">
    <property type="entry name" value="HEMK METHYLTRANSFERASE"/>
    <property type="match status" value="1"/>
</dbReference>
<evidence type="ECO:0000256" key="4">
    <source>
        <dbReference type="ARBA" id="ARBA00048391"/>
    </source>
</evidence>
<dbReference type="InterPro" id="IPR040758">
    <property type="entry name" value="PrmC_N"/>
</dbReference>
<dbReference type="AlphaFoldDB" id="A0A6I8MBC7"/>
<dbReference type="Pfam" id="PF17827">
    <property type="entry name" value="PrmC_N"/>
    <property type="match status" value="2"/>
</dbReference>
<dbReference type="EC" id="2.1.1.297" evidence="5"/>
<dbReference type="NCBIfam" id="TIGR00536">
    <property type="entry name" value="hemK_fam"/>
    <property type="match status" value="1"/>
</dbReference>
<dbReference type="PROSITE" id="PS00092">
    <property type="entry name" value="N6_MTASE"/>
    <property type="match status" value="1"/>
</dbReference>